<dbReference type="InterPro" id="IPR027356">
    <property type="entry name" value="NPH3_dom"/>
</dbReference>
<evidence type="ECO:0000256" key="1">
    <source>
        <dbReference type="ARBA" id="ARBA00004906"/>
    </source>
</evidence>
<keyword evidence="6" id="KW-1185">Reference proteome</keyword>
<dbReference type="UniPathway" id="UPA00143"/>
<sequence length="683" mass="76217">MGFFSALGLFEAGGTEAKSEVDIHEAAQGIVIMVLDKPSSSSRSNAVNSLTTQQVMTSVLEMNSSTFVFSFQLLEACMHLHQPLASDQRTFRLLIATQVSNVTRSVSSEVSTDLQIQVQKNLYHLHQFPLLSKCLRLQKLYSELKDAADPVVIHLPDFPSGAEAFELCAKFCYGITITLSPLNLVPVWCAAHYLCMSDAADRSNLLGKLDVFFNSILRRWKDTLVTLQSTRRHASLCEEVGITSRCVDSIASTIIANSTLPSTSRNLWADDLSELGVDHYWRIMVAVKSASIVSGKLVGEALQVYAGRWLPMMAQSDDHETTIRPTLLMEKIVSLLPSDKGSISCGFLLQLLKAANFLHASASVKTELARRIGLQLEEASVDDLLIPPASDSGNTLYDVDLVMIMLEEFLLQWQSPATSPLREKLWCERRRSRSTENVEFELQENSRRSSSASHSSKLRVAKLIDGYLQEIARDKNLTMEKLIAAAEAVPEFARINHDDLYGVIDIYLRSHPELDKNSRKQLCRILDCKKLSVEACMHAAQNELLPLRVVVQVLFFEQSRAAMSGCQVTELPSNIQALLAKTGTRDEDRELLKLHHIGTAIPLEDGWNVSRLKCPAAKLQTLKMKLAEDDNDIDDDLIPREALLRTTSLRLKAFCSLPKKPKKIISKLLAMNRSSNEKHRLIS</sequence>
<dbReference type="AlphaFoldDB" id="A0A8J5GV52"/>
<dbReference type="PANTHER" id="PTHR32370">
    <property type="entry name" value="OS12G0117600 PROTEIN"/>
    <property type="match status" value="1"/>
</dbReference>
<proteinExistence type="inferred from homology"/>
<accession>A0A8J5GV52</accession>
<dbReference type="Proteomes" id="UP000734854">
    <property type="component" value="Unassembled WGS sequence"/>
</dbReference>
<comment type="pathway">
    <text evidence="1">Protein modification; protein ubiquitination.</text>
</comment>
<dbReference type="GO" id="GO:0016567">
    <property type="term" value="P:protein ubiquitination"/>
    <property type="evidence" value="ECO:0007669"/>
    <property type="project" value="UniProtKB-UniPathway"/>
</dbReference>
<evidence type="ECO:0000313" key="6">
    <source>
        <dbReference type="Proteomes" id="UP000734854"/>
    </source>
</evidence>
<dbReference type="InterPro" id="IPR011333">
    <property type="entry name" value="SKP1/BTB/POZ_sf"/>
</dbReference>
<feature type="domain" description="NPH3" evidence="4">
    <location>
        <begin position="266"/>
        <end position="560"/>
    </location>
</feature>
<evidence type="ECO:0000313" key="5">
    <source>
        <dbReference type="EMBL" id="KAG6506818.1"/>
    </source>
</evidence>
<evidence type="ECO:0000256" key="3">
    <source>
        <dbReference type="PROSITE-ProRule" id="PRU00982"/>
    </source>
</evidence>
<dbReference type="Gene3D" id="3.30.710.10">
    <property type="entry name" value="Potassium Channel Kv1.1, Chain A"/>
    <property type="match status" value="1"/>
</dbReference>
<keyword evidence="2" id="KW-0833">Ubl conjugation pathway</keyword>
<dbReference type="SUPFAM" id="SSF54695">
    <property type="entry name" value="POZ domain"/>
    <property type="match status" value="1"/>
</dbReference>
<comment type="similarity">
    <text evidence="3">Belongs to the NPH3 family.</text>
</comment>
<protein>
    <recommendedName>
        <fullName evidence="4">NPH3 domain-containing protein</fullName>
    </recommendedName>
</protein>
<evidence type="ECO:0000259" key="4">
    <source>
        <dbReference type="PROSITE" id="PS51649"/>
    </source>
</evidence>
<evidence type="ECO:0000256" key="2">
    <source>
        <dbReference type="ARBA" id="ARBA00022786"/>
    </source>
</evidence>
<name>A0A8J5GV52_ZINOF</name>
<dbReference type="PROSITE" id="PS51649">
    <property type="entry name" value="NPH3"/>
    <property type="match status" value="1"/>
</dbReference>
<gene>
    <name evidence="5" type="ORF">ZIOFF_032148</name>
</gene>
<dbReference type="InterPro" id="IPR043454">
    <property type="entry name" value="NPH3/RPT2-like"/>
</dbReference>
<dbReference type="EMBL" id="JACMSC010000009">
    <property type="protein sequence ID" value="KAG6506818.1"/>
    <property type="molecule type" value="Genomic_DNA"/>
</dbReference>
<comment type="caution">
    <text evidence="5">The sequence shown here is derived from an EMBL/GenBank/DDBJ whole genome shotgun (WGS) entry which is preliminary data.</text>
</comment>
<reference evidence="5 6" key="1">
    <citation type="submission" date="2020-08" db="EMBL/GenBank/DDBJ databases">
        <title>Plant Genome Project.</title>
        <authorList>
            <person name="Zhang R.-G."/>
        </authorList>
    </citation>
    <scope>NUCLEOTIDE SEQUENCE [LARGE SCALE GENOMIC DNA]</scope>
    <source>
        <tissue evidence="5">Rhizome</tissue>
    </source>
</reference>
<organism evidence="5 6">
    <name type="scientific">Zingiber officinale</name>
    <name type="common">Ginger</name>
    <name type="synonym">Amomum zingiber</name>
    <dbReference type="NCBI Taxonomy" id="94328"/>
    <lineage>
        <taxon>Eukaryota</taxon>
        <taxon>Viridiplantae</taxon>
        <taxon>Streptophyta</taxon>
        <taxon>Embryophyta</taxon>
        <taxon>Tracheophyta</taxon>
        <taxon>Spermatophyta</taxon>
        <taxon>Magnoliopsida</taxon>
        <taxon>Liliopsida</taxon>
        <taxon>Zingiberales</taxon>
        <taxon>Zingiberaceae</taxon>
        <taxon>Zingiber</taxon>
    </lineage>
</organism>
<dbReference type="Pfam" id="PF03000">
    <property type="entry name" value="NPH3"/>
    <property type="match status" value="1"/>
</dbReference>